<dbReference type="PANTHER" id="PTHR30212:SF2">
    <property type="entry name" value="PROTEIN YIIM"/>
    <property type="match status" value="1"/>
</dbReference>
<dbReference type="InterPro" id="IPR005302">
    <property type="entry name" value="MoCF_Sase_C"/>
</dbReference>
<dbReference type="InterPro" id="IPR052353">
    <property type="entry name" value="Benzoxazolinone_Detox_Enz"/>
</dbReference>
<dbReference type="PROSITE" id="PS51340">
    <property type="entry name" value="MOSC"/>
    <property type="match status" value="1"/>
</dbReference>
<evidence type="ECO:0000313" key="4">
    <source>
        <dbReference type="Proteomes" id="UP001500575"/>
    </source>
</evidence>
<dbReference type="InterPro" id="IPR011037">
    <property type="entry name" value="Pyrv_Knase-like_insert_dom_sf"/>
</dbReference>
<protein>
    <submittedName>
        <fullName evidence="3">MOSC domain-containing protein</fullName>
    </submittedName>
</protein>
<evidence type="ECO:0000259" key="2">
    <source>
        <dbReference type="PROSITE" id="PS51340"/>
    </source>
</evidence>
<dbReference type="Gene3D" id="2.40.33.20">
    <property type="entry name" value="PK beta-barrel domain-like"/>
    <property type="match status" value="1"/>
</dbReference>
<dbReference type="PANTHER" id="PTHR30212">
    <property type="entry name" value="PROTEIN YIIM"/>
    <property type="match status" value="1"/>
</dbReference>
<dbReference type="Pfam" id="PF03473">
    <property type="entry name" value="MOSC"/>
    <property type="match status" value="1"/>
</dbReference>
<feature type="region of interest" description="Disordered" evidence="1">
    <location>
        <begin position="1"/>
        <end position="26"/>
    </location>
</feature>
<dbReference type="Proteomes" id="UP001500575">
    <property type="component" value="Unassembled WGS sequence"/>
</dbReference>
<dbReference type="RefSeq" id="WP_344301589.1">
    <property type="nucleotide sequence ID" value="NZ_BAAAQQ010000001.1"/>
</dbReference>
<proteinExistence type="predicted"/>
<comment type="caution">
    <text evidence="3">The sequence shown here is derived from an EMBL/GenBank/DDBJ whole genome shotgun (WGS) entry which is preliminary data.</text>
</comment>
<keyword evidence="4" id="KW-1185">Reference proteome</keyword>
<sequence>MAHVLSVNAGRPEPNPDRPTKQTGIGKLPVPYAFVRAPGPKRGGLGSGVEGDFIGSRKHHGGDSQAVYAFAREELDWWGEQLGRRLPDGMFGENLTTSGLPVDDGLIGEQWSVGDEVVLEVTGPRVPCATFRHHMAERGWVRRFTERGLTGAYLAVVTPGTVRPDDAIVVLGRPDHDVTLPLAFRAFMGEVDAAERVLAARCLPAHEEDWLRGRLRRRTRGA</sequence>
<evidence type="ECO:0000313" key="3">
    <source>
        <dbReference type="EMBL" id="GAA2113670.1"/>
    </source>
</evidence>
<organism evidence="3 4">
    <name type="scientific">Nocardioides bigeumensis</name>
    <dbReference type="NCBI Taxonomy" id="433657"/>
    <lineage>
        <taxon>Bacteria</taxon>
        <taxon>Bacillati</taxon>
        <taxon>Actinomycetota</taxon>
        <taxon>Actinomycetes</taxon>
        <taxon>Propionibacteriales</taxon>
        <taxon>Nocardioidaceae</taxon>
        <taxon>Nocardioides</taxon>
    </lineage>
</organism>
<name>A0ABN2XJY8_9ACTN</name>
<dbReference type="EMBL" id="BAAAQQ010000001">
    <property type="protein sequence ID" value="GAA2113670.1"/>
    <property type="molecule type" value="Genomic_DNA"/>
</dbReference>
<dbReference type="SUPFAM" id="SSF50800">
    <property type="entry name" value="PK beta-barrel domain-like"/>
    <property type="match status" value="1"/>
</dbReference>
<reference evidence="3 4" key="1">
    <citation type="journal article" date="2019" name="Int. J. Syst. Evol. Microbiol.">
        <title>The Global Catalogue of Microorganisms (GCM) 10K type strain sequencing project: providing services to taxonomists for standard genome sequencing and annotation.</title>
        <authorList>
            <consortium name="The Broad Institute Genomics Platform"/>
            <consortium name="The Broad Institute Genome Sequencing Center for Infectious Disease"/>
            <person name="Wu L."/>
            <person name="Ma J."/>
        </authorList>
    </citation>
    <scope>NUCLEOTIDE SEQUENCE [LARGE SCALE GENOMIC DNA]</scope>
    <source>
        <strain evidence="3 4">JCM 16021</strain>
    </source>
</reference>
<evidence type="ECO:0000256" key="1">
    <source>
        <dbReference type="SAM" id="MobiDB-lite"/>
    </source>
</evidence>
<gene>
    <name evidence="3" type="ORF">GCM10009843_01590</name>
</gene>
<accession>A0ABN2XJY8</accession>
<feature type="domain" description="MOSC" evidence="2">
    <location>
        <begin position="35"/>
        <end position="171"/>
    </location>
</feature>